<reference evidence="1" key="1">
    <citation type="submission" date="2016-09" db="EMBL/GenBank/DDBJ databases">
        <title>Draft genome of thermotolerant cyanobacterium Desertifilum sp. strain IPPAS B-1220.</title>
        <authorList>
            <person name="Sinetova M.A."/>
            <person name="Bolakhan K."/>
            <person name="Zayadan B.K."/>
            <person name="Mironov K.S."/>
            <person name="Ustinova V."/>
            <person name="Kupriyanova E.V."/>
            <person name="Sidorov R.A."/>
            <person name="Skrypnik A.N."/>
            <person name="Gogoleva N.E."/>
            <person name="Gogolev Y.V."/>
            <person name="Los D.A."/>
        </authorList>
    </citation>
    <scope>NUCLEOTIDE SEQUENCE [LARGE SCALE GENOMIC DNA]</scope>
    <source>
        <strain evidence="1">IPPAS B-1220</strain>
    </source>
</reference>
<gene>
    <name evidence="1" type="ORF">BH720_15775</name>
</gene>
<comment type="caution">
    <text evidence="1">The sequence shown here is derived from an EMBL/GenBank/DDBJ whole genome shotgun (WGS) entry which is preliminary data.</text>
</comment>
<dbReference type="STRING" id="1781255.BH720_15775"/>
<dbReference type="AlphaFoldDB" id="A0A1E5QHP6"/>
<organism evidence="1">
    <name type="scientific">Desertifilum tharense IPPAS B-1220</name>
    <dbReference type="NCBI Taxonomy" id="1781255"/>
    <lineage>
        <taxon>Bacteria</taxon>
        <taxon>Bacillati</taxon>
        <taxon>Cyanobacteriota</taxon>
        <taxon>Cyanophyceae</taxon>
        <taxon>Desertifilales</taxon>
        <taxon>Desertifilaceae</taxon>
        <taxon>Desertifilum</taxon>
    </lineage>
</organism>
<proteinExistence type="predicted"/>
<dbReference type="OrthoDB" id="9805159at2"/>
<accession>A0A1E5QHP6</accession>
<name>A0A1E5QHP6_9CYAN</name>
<evidence type="ECO:0000313" key="1">
    <source>
        <dbReference type="EMBL" id="OEJ74180.1"/>
    </source>
</evidence>
<protein>
    <submittedName>
        <fullName evidence="1">Uncharacterized protein</fullName>
    </submittedName>
</protein>
<dbReference type="RefSeq" id="WP_069968183.1">
    <property type="nucleotide sequence ID" value="NZ_CM124774.1"/>
</dbReference>
<dbReference type="EMBL" id="MJGC01000070">
    <property type="protein sequence ID" value="OEJ74180.1"/>
    <property type="molecule type" value="Genomic_DNA"/>
</dbReference>
<sequence length="155" mass="18148">MSLTKKITTDLNLAQLKNFQRWRRLNESQFSLWDYLHRVSRVEVALAYTKLFLPDFIEHEGGIFLKEAFSQDFYEQWKVTLDGDMTAIEKVMNHQHIDDLLPGAEQVGIDNLLYLGEAIAQTWDSRLRSVYPDKPFNVECQEDDCTVVVTFSQIR</sequence>